<dbReference type="AlphaFoldDB" id="A0A9W7D7D9"/>
<sequence>MTRQIPTDDIFDPALIDAAGGMDAVARGAVPASVLDEMRVGGWAEHQLQTPFPDMDEPYDTRPDGWIRDDYPGIYAGDHGPTAGALNAASTPLGAFLRFVTPQLLEKIAGTSNDYFKENLETRVQAQHAKQQARQEKKPDFQAQTPLQIKANLQKNPEISG</sequence>
<protein>
    <submittedName>
        <fullName evidence="2">Unnamed protein product</fullName>
    </submittedName>
</protein>
<accession>A0A9W7D7D9</accession>
<dbReference type="Proteomes" id="UP001165121">
    <property type="component" value="Unassembled WGS sequence"/>
</dbReference>
<comment type="caution">
    <text evidence="2">The sequence shown here is derived from an EMBL/GenBank/DDBJ whole genome shotgun (WGS) entry which is preliminary data.</text>
</comment>
<dbReference type="PANTHER" id="PTHR37069">
    <property type="entry name" value="DDE_TNP_1_7 DOMAIN-CONTAINING PROTEIN"/>
    <property type="match status" value="1"/>
</dbReference>
<dbReference type="OrthoDB" id="129209at2759"/>
<evidence type="ECO:0000313" key="3">
    <source>
        <dbReference type="Proteomes" id="UP001165121"/>
    </source>
</evidence>
<organism evidence="2 3">
    <name type="scientific">Phytophthora fragariaefolia</name>
    <dbReference type="NCBI Taxonomy" id="1490495"/>
    <lineage>
        <taxon>Eukaryota</taxon>
        <taxon>Sar</taxon>
        <taxon>Stramenopiles</taxon>
        <taxon>Oomycota</taxon>
        <taxon>Peronosporomycetes</taxon>
        <taxon>Peronosporales</taxon>
        <taxon>Peronosporaceae</taxon>
        <taxon>Phytophthora</taxon>
    </lineage>
</organism>
<feature type="region of interest" description="Disordered" evidence="1">
    <location>
        <begin position="126"/>
        <end position="161"/>
    </location>
</feature>
<evidence type="ECO:0000313" key="2">
    <source>
        <dbReference type="EMBL" id="GMF59828.1"/>
    </source>
</evidence>
<keyword evidence="3" id="KW-1185">Reference proteome</keyword>
<reference evidence="2" key="1">
    <citation type="submission" date="2023-04" db="EMBL/GenBank/DDBJ databases">
        <title>Phytophthora fragariaefolia NBRC 109709.</title>
        <authorList>
            <person name="Ichikawa N."/>
            <person name="Sato H."/>
            <person name="Tonouchi N."/>
        </authorList>
    </citation>
    <scope>NUCLEOTIDE SEQUENCE</scope>
    <source>
        <strain evidence="2">NBRC 109709</strain>
    </source>
</reference>
<feature type="compositionally biased region" description="Polar residues" evidence="1">
    <location>
        <begin position="142"/>
        <end position="161"/>
    </location>
</feature>
<proteinExistence type="predicted"/>
<dbReference type="PANTHER" id="PTHR37069:SF2">
    <property type="entry name" value="PIGGYBAC TRANSPOSABLE ELEMENT-DERIVED PROTEIN DOMAIN-CONTAINING PROTEIN"/>
    <property type="match status" value="1"/>
</dbReference>
<gene>
    <name evidence="2" type="ORF">Pfra01_002593100</name>
</gene>
<name>A0A9W7D7D9_9STRA</name>
<evidence type="ECO:0000256" key="1">
    <source>
        <dbReference type="SAM" id="MobiDB-lite"/>
    </source>
</evidence>
<dbReference type="EMBL" id="BSXT01005127">
    <property type="protein sequence ID" value="GMF59828.1"/>
    <property type="molecule type" value="Genomic_DNA"/>
</dbReference>